<keyword evidence="2" id="KW-1185">Reference proteome</keyword>
<sequence length="287" mass="32542">MYWTLSVGPRVAITQKICALELVEGTSGMYWTLSVGSRVAKTQKICALQLVEGTSGMYWTLSVESRVAKTQKICALQLVEGTSGIYWTLSVESRVAKTQKICALQLVEDIQTVIGKHFKNKFRDDQINDLEAFQGDARDLNNPITTNEVEKTLARLNNNRACGEDGIPVELINTALIHSLRILEARWRLFGLILRQAINTPPDVAMTKYFKTEESKRGRPKTSIWTTLRRDLKSHNSDQWPTRLHSIKDLDHLRDIAQNRSDWKHLTTAIYRSAQEETSVDVAAYGH</sequence>
<dbReference type="Proteomes" id="UP000762676">
    <property type="component" value="Unassembled WGS sequence"/>
</dbReference>
<dbReference type="EMBL" id="BMAT01010982">
    <property type="protein sequence ID" value="GFR64354.1"/>
    <property type="molecule type" value="Genomic_DNA"/>
</dbReference>
<name>A0AAV4EUB0_9GAST</name>
<reference evidence="1 2" key="1">
    <citation type="journal article" date="2021" name="Elife">
        <title>Chloroplast acquisition without the gene transfer in kleptoplastic sea slugs, Plakobranchus ocellatus.</title>
        <authorList>
            <person name="Maeda T."/>
            <person name="Takahashi S."/>
            <person name="Yoshida T."/>
            <person name="Shimamura S."/>
            <person name="Takaki Y."/>
            <person name="Nagai Y."/>
            <person name="Toyoda A."/>
            <person name="Suzuki Y."/>
            <person name="Arimoto A."/>
            <person name="Ishii H."/>
            <person name="Satoh N."/>
            <person name="Nishiyama T."/>
            <person name="Hasebe M."/>
            <person name="Maruyama T."/>
            <person name="Minagawa J."/>
            <person name="Obokata J."/>
            <person name="Shigenobu S."/>
        </authorList>
    </citation>
    <scope>NUCLEOTIDE SEQUENCE [LARGE SCALE GENOMIC DNA]</scope>
</reference>
<comment type="caution">
    <text evidence="1">The sequence shown here is derived from an EMBL/GenBank/DDBJ whole genome shotgun (WGS) entry which is preliminary data.</text>
</comment>
<gene>
    <name evidence="1" type="ORF">ElyMa_005505200</name>
</gene>
<proteinExistence type="predicted"/>
<evidence type="ECO:0000313" key="2">
    <source>
        <dbReference type="Proteomes" id="UP000762676"/>
    </source>
</evidence>
<dbReference type="AlphaFoldDB" id="A0AAV4EUB0"/>
<protein>
    <submittedName>
        <fullName evidence="1">Uncharacterized protein</fullName>
    </submittedName>
</protein>
<accession>A0AAV4EUB0</accession>
<organism evidence="1 2">
    <name type="scientific">Elysia marginata</name>
    <dbReference type="NCBI Taxonomy" id="1093978"/>
    <lineage>
        <taxon>Eukaryota</taxon>
        <taxon>Metazoa</taxon>
        <taxon>Spiralia</taxon>
        <taxon>Lophotrochozoa</taxon>
        <taxon>Mollusca</taxon>
        <taxon>Gastropoda</taxon>
        <taxon>Heterobranchia</taxon>
        <taxon>Euthyneura</taxon>
        <taxon>Panpulmonata</taxon>
        <taxon>Sacoglossa</taxon>
        <taxon>Placobranchoidea</taxon>
        <taxon>Plakobranchidae</taxon>
        <taxon>Elysia</taxon>
    </lineage>
</organism>
<evidence type="ECO:0000313" key="1">
    <source>
        <dbReference type="EMBL" id="GFR64354.1"/>
    </source>
</evidence>